<gene>
    <name evidence="1" type="ORF">BANRA_00015</name>
</gene>
<evidence type="ECO:0000313" key="1">
    <source>
        <dbReference type="EMBL" id="VCY81396.1"/>
    </source>
</evidence>
<reference evidence="1 2" key="1">
    <citation type="submission" date="2018-10" db="EMBL/GenBank/DDBJ databases">
        <authorList>
            <person name="Noll B N."/>
        </authorList>
    </citation>
    <scope>NUCLEOTIDE SEQUENCE [LARGE SCALE GENOMIC DNA]</scope>
    <source>
        <strain evidence="1">Ecoli022</strain>
    </source>
</reference>
<organism evidence="1 2">
    <name type="scientific">Escherichia coli</name>
    <dbReference type="NCBI Taxonomy" id="562"/>
    <lineage>
        <taxon>Bacteria</taxon>
        <taxon>Pseudomonadati</taxon>
        <taxon>Pseudomonadota</taxon>
        <taxon>Gammaproteobacteria</taxon>
        <taxon>Enterobacterales</taxon>
        <taxon>Enterobacteriaceae</taxon>
        <taxon>Escherichia</taxon>
    </lineage>
</organism>
<dbReference type="Proteomes" id="UP000281521">
    <property type="component" value="Unassembled WGS sequence"/>
</dbReference>
<protein>
    <submittedName>
        <fullName evidence="1">Uncharacterized protein</fullName>
    </submittedName>
</protein>
<dbReference type="AlphaFoldDB" id="A0A3P5DJ71"/>
<evidence type="ECO:0000313" key="2">
    <source>
        <dbReference type="Proteomes" id="UP000281521"/>
    </source>
</evidence>
<sequence>MTKDMFTNHIKINILENSAIFMFFLSFRLLVKLTEIVINCHNVEVKINIR</sequence>
<accession>A0A3P5DJ71</accession>
<dbReference type="EMBL" id="UWXJ01000001">
    <property type="protein sequence ID" value="VCY81396.1"/>
    <property type="molecule type" value="Genomic_DNA"/>
</dbReference>
<proteinExistence type="predicted"/>
<name>A0A3P5DJ71_ECOLX</name>